<dbReference type="SUPFAM" id="SSF46894">
    <property type="entry name" value="C-terminal effector domain of the bipartite response regulators"/>
    <property type="match status" value="1"/>
</dbReference>
<dbReference type="GO" id="GO:0003677">
    <property type="term" value="F:DNA binding"/>
    <property type="evidence" value="ECO:0007669"/>
    <property type="project" value="InterPro"/>
</dbReference>
<dbReference type="InterPro" id="IPR014284">
    <property type="entry name" value="RNA_pol_sigma-70_dom"/>
</dbReference>
<evidence type="ECO:0000256" key="3">
    <source>
        <dbReference type="ARBA" id="ARBA00023015"/>
    </source>
</evidence>
<keyword evidence="9" id="KW-1185">Reference proteome</keyword>
<comment type="similarity">
    <text evidence="1">Belongs to the sigma-70 factor family.</text>
</comment>
<dbReference type="InterPro" id="IPR007627">
    <property type="entry name" value="RNA_pol_sigma70_r2"/>
</dbReference>
<gene>
    <name evidence="8" type="ORF">CD122_09060</name>
</gene>
<comment type="function">
    <text evidence="5">Sigma factors are initiation factors that promote the attachment of RNA polymerase to specific initiation sites and are then released. Sigma-S contributes to the protection against external stress, thus playing a role in cellular fitness and survival.</text>
</comment>
<evidence type="ECO:0000256" key="1">
    <source>
        <dbReference type="ARBA" id="ARBA00007788"/>
    </source>
</evidence>
<sequence length="196" mass="23478">MRNTESHTHAPCPPSQQPAATQSRWLEHQLTYIRQRATQCFSDYSVHEYEREDLVQETVFALYNKLTTMKDHHSVPIEHYINRTIRRRKLDYRRTKMNRQRIFQDYVQSAICQNRYNHQVHGNPIDLALRNDILLEVYNEVLATMTPIERQVCQYLYQEWKPAEIAQAMEIDSKKVYNTIYRVRQKLKAALHANVD</sequence>
<dbReference type="RefSeq" id="WP_103358660.1">
    <property type="nucleotide sequence ID" value="NZ_CP113107.1"/>
</dbReference>
<dbReference type="EMBL" id="PPRF01000065">
    <property type="protein sequence ID" value="PNZ25930.1"/>
    <property type="molecule type" value="Genomic_DNA"/>
</dbReference>
<reference evidence="8 9" key="1">
    <citation type="submission" date="2017-08" db="EMBL/GenBank/DDBJ databases">
        <title>Draft genome sequences of 64 type strains of genus Staph aureus.</title>
        <authorList>
            <person name="Cole K."/>
            <person name="Golubchik T."/>
            <person name="Russell J."/>
            <person name="Foster D."/>
            <person name="Llewelyn M."/>
            <person name="Wilson D."/>
            <person name="Crook D."/>
            <person name="Paul J."/>
        </authorList>
    </citation>
    <scope>NUCLEOTIDE SEQUENCE [LARGE SCALE GENOMIC DNA]</scope>
    <source>
        <strain evidence="8 9">DSM 21968</strain>
    </source>
</reference>
<evidence type="ECO:0000256" key="6">
    <source>
        <dbReference type="SAM" id="MobiDB-lite"/>
    </source>
</evidence>
<dbReference type="NCBIfam" id="TIGR02937">
    <property type="entry name" value="sigma70-ECF"/>
    <property type="match status" value="1"/>
</dbReference>
<dbReference type="Gene3D" id="1.10.10.10">
    <property type="entry name" value="Winged helix-like DNA-binding domain superfamily/Winged helix DNA-binding domain"/>
    <property type="match status" value="1"/>
</dbReference>
<dbReference type="InterPro" id="IPR036388">
    <property type="entry name" value="WH-like_DNA-bd_sf"/>
</dbReference>
<evidence type="ECO:0000259" key="7">
    <source>
        <dbReference type="Pfam" id="PF04542"/>
    </source>
</evidence>
<dbReference type="GO" id="GO:0003700">
    <property type="term" value="F:DNA-binding transcription factor activity"/>
    <property type="evidence" value="ECO:0007669"/>
    <property type="project" value="InterPro"/>
</dbReference>
<evidence type="ECO:0000256" key="5">
    <source>
        <dbReference type="ARBA" id="ARBA00024701"/>
    </source>
</evidence>
<keyword evidence="3" id="KW-0805">Transcription regulation</keyword>
<protein>
    <recommendedName>
        <fullName evidence="2">RNA polymerase sigma factor SigS</fullName>
    </recommendedName>
</protein>
<proteinExistence type="inferred from homology"/>
<dbReference type="Proteomes" id="UP000242752">
    <property type="component" value="Unassembled WGS sequence"/>
</dbReference>
<keyword evidence="4" id="KW-0804">Transcription</keyword>
<feature type="domain" description="RNA polymerase sigma-70 region 2" evidence="7">
    <location>
        <begin position="48"/>
        <end position="96"/>
    </location>
</feature>
<dbReference type="AlphaFoldDB" id="A0A2K3YJZ8"/>
<dbReference type="InterPro" id="IPR013325">
    <property type="entry name" value="RNA_pol_sigma_r2"/>
</dbReference>
<evidence type="ECO:0000313" key="9">
    <source>
        <dbReference type="Proteomes" id="UP000242752"/>
    </source>
</evidence>
<dbReference type="OrthoDB" id="2409277at2"/>
<dbReference type="Pfam" id="PF04542">
    <property type="entry name" value="Sigma70_r2"/>
    <property type="match status" value="1"/>
</dbReference>
<evidence type="ECO:0000313" key="8">
    <source>
        <dbReference type="EMBL" id="PNZ25930.1"/>
    </source>
</evidence>
<dbReference type="GO" id="GO:0006352">
    <property type="term" value="P:DNA-templated transcription initiation"/>
    <property type="evidence" value="ECO:0007669"/>
    <property type="project" value="InterPro"/>
</dbReference>
<name>A0A2K3YJZ8_9STAP</name>
<evidence type="ECO:0000256" key="2">
    <source>
        <dbReference type="ARBA" id="ARBA00021245"/>
    </source>
</evidence>
<evidence type="ECO:0000256" key="4">
    <source>
        <dbReference type="ARBA" id="ARBA00023163"/>
    </source>
</evidence>
<comment type="caution">
    <text evidence="8">The sequence shown here is derived from an EMBL/GenBank/DDBJ whole genome shotgun (WGS) entry which is preliminary data.</text>
</comment>
<organism evidence="8 9">
    <name type="scientific">Staphylococcus rostri</name>
    <dbReference type="NCBI Taxonomy" id="522262"/>
    <lineage>
        <taxon>Bacteria</taxon>
        <taxon>Bacillati</taxon>
        <taxon>Bacillota</taxon>
        <taxon>Bacilli</taxon>
        <taxon>Bacillales</taxon>
        <taxon>Staphylococcaceae</taxon>
        <taxon>Staphylococcus</taxon>
    </lineage>
</organism>
<dbReference type="InterPro" id="IPR016032">
    <property type="entry name" value="Sig_transdc_resp-reg_C-effctor"/>
</dbReference>
<dbReference type="SUPFAM" id="SSF88946">
    <property type="entry name" value="Sigma2 domain of RNA polymerase sigma factors"/>
    <property type="match status" value="1"/>
</dbReference>
<accession>A0A2K3YJZ8</accession>
<feature type="region of interest" description="Disordered" evidence="6">
    <location>
        <begin position="1"/>
        <end position="21"/>
    </location>
</feature>
<dbReference type="Gene3D" id="1.10.1740.10">
    <property type="match status" value="1"/>
</dbReference>